<dbReference type="Pfam" id="PF12680">
    <property type="entry name" value="SnoaL_2"/>
    <property type="match status" value="1"/>
</dbReference>
<name>A0A5M3X2P5_9ACTN</name>
<evidence type="ECO:0000313" key="2">
    <source>
        <dbReference type="EMBL" id="GES13871.1"/>
    </source>
</evidence>
<protein>
    <submittedName>
        <fullName evidence="2">Ketosteroid isomerase</fullName>
    </submittedName>
</protein>
<comment type="caution">
    <text evidence="2">The sequence shown here is derived from an EMBL/GenBank/DDBJ whole genome shotgun (WGS) entry which is preliminary data.</text>
</comment>
<sequence>MAENHARGRQALARFYAEEEAYLARAGADQARLLACFAEDVVIREAPSLPYGGDWYGHAGVLALMNRLSEVYERATFEDRTIFADGDDVFVLLRSTVRFRASGRELQNTVLQHIVFRDGLIAAMSPFHWDTQAVVALAARTSQDARGAGDL</sequence>
<organism evidence="2 3">
    <name type="scientific">Acrocarpospora macrocephala</name>
    <dbReference type="NCBI Taxonomy" id="150177"/>
    <lineage>
        <taxon>Bacteria</taxon>
        <taxon>Bacillati</taxon>
        <taxon>Actinomycetota</taxon>
        <taxon>Actinomycetes</taxon>
        <taxon>Streptosporangiales</taxon>
        <taxon>Streptosporangiaceae</taxon>
        <taxon>Acrocarpospora</taxon>
    </lineage>
</organism>
<dbReference type="EMBL" id="BLAE01000051">
    <property type="protein sequence ID" value="GES13871.1"/>
    <property type="molecule type" value="Genomic_DNA"/>
</dbReference>
<dbReference type="Proteomes" id="UP000331127">
    <property type="component" value="Unassembled WGS sequence"/>
</dbReference>
<feature type="domain" description="SnoaL-like" evidence="1">
    <location>
        <begin position="24"/>
        <end position="123"/>
    </location>
</feature>
<dbReference type="InterPro" id="IPR037401">
    <property type="entry name" value="SnoaL-like"/>
</dbReference>
<dbReference type="Gene3D" id="3.10.450.50">
    <property type="match status" value="1"/>
</dbReference>
<accession>A0A5M3X2P5</accession>
<dbReference type="RefSeq" id="WP_155359086.1">
    <property type="nucleotide sequence ID" value="NZ_BAAAHL010000059.1"/>
</dbReference>
<evidence type="ECO:0000259" key="1">
    <source>
        <dbReference type="Pfam" id="PF12680"/>
    </source>
</evidence>
<dbReference type="GO" id="GO:0016853">
    <property type="term" value="F:isomerase activity"/>
    <property type="evidence" value="ECO:0007669"/>
    <property type="project" value="UniProtKB-KW"/>
</dbReference>
<dbReference type="AlphaFoldDB" id="A0A5M3X2P5"/>
<proteinExistence type="predicted"/>
<dbReference type="PANTHER" id="PTHR41252:SF1">
    <property type="entry name" value="BLR2505 PROTEIN"/>
    <property type="match status" value="1"/>
</dbReference>
<dbReference type="InterPro" id="IPR032710">
    <property type="entry name" value="NTF2-like_dom_sf"/>
</dbReference>
<dbReference type="SUPFAM" id="SSF54427">
    <property type="entry name" value="NTF2-like"/>
    <property type="match status" value="1"/>
</dbReference>
<keyword evidence="3" id="KW-1185">Reference proteome</keyword>
<dbReference type="OrthoDB" id="3574881at2"/>
<gene>
    <name evidence="2" type="ORF">Amac_074680</name>
</gene>
<dbReference type="PANTHER" id="PTHR41252">
    <property type="entry name" value="BLR2505 PROTEIN"/>
    <property type="match status" value="1"/>
</dbReference>
<reference evidence="2 3" key="1">
    <citation type="submission" date="2019-10" db="EMBL/GenBank/DDBJ databases">
        <title>Whole genome shotgun sequence of Acrocarpospora macrocephala NBRC 16266.</title>
        <authorList>
            <person name="Ichikawa N."/>
            <person name="Kimura A."/>
            <person name="Kitahashi Y."/>
            <person name="Komaki H."/>
            <person name="Oguchi A."/>
        </authorList>
    </citation>
    <scope>NUCLEOTIDE SEQUENCE [LARGE SCALE GENOMIC DNA]</scope>
    <source>
        <strain evidence="2 3">NBRC 16266</strain>
    </source>
</reference>
<keyword evidence="2" id="KW-0413">Isomerase</keyword>
<evidence type="ECO:0000313" key="3">
    <source>
        <dbReference type="Proteomes" id="UP000331127"/>
    </source>
</evidence>